<dbReference type="RefSeq" id="WP_185747379.1">
    <property type="nucleotide sequence ID" value="NZ_BAAAQC010000010.1"/>
</dbReference>
<evidence type="ECO:0000313" key="2">
    <source>
        <dbReference type="Proteomes" id="UP000320085"/>
    </source>
</evidence>
<protein>
    <submittedName>
        <fullName evidence="1">Ferredoxin</fullName>
    </submittedName>
</protein>
<proteinExistence type="predicted"/>
<gene>
    <name evidence="1" type="ORF">FHX52_3762</name>
</gene>
<accession>A0A543PKF1</accession>
<sequence length="81" mass="8846">MSTPADHTRRRLGLAEETTLAVDRIACTGHGVCAQLLSQVRLDEWGYPVVDDPAVPEPDARTAIRHCPARALYLRKAPPAT</sequence>
<reference evidence="1 2" key="1">
    <citation type="submission" date="2019-06" db="EMBL/GenBank/DDBJ databases">
        <title>Sequencing the genomes of 1000 actinobacteria strains.</title>
        <authorList>
            <person name="Klenk H.-P."/>
        </authorList>
    </citation>
    <scope>NUCLEOTIDE SEQUENCE [LARGE SCALE GENOMIC DNA]</scope>
    <source>
        <strain evidence="1 2">DSM 21776</strain>
    </source>
</reference>
<dbReference type="Proteomes" id="UP000320085">
    <property type="component" value="Unassembled WGS sequence"/>
</dbReference>
<dbReference type="EMBL" id="VFQF01000003">
    <property type="protein sequence ID" value="TQN44546.1"/>
    <property type="molecule type" value="Genomic_DNA"/>
</dbReference>
<dbReference type="Pfam" id="PF13459">
    <property type="entry name" value="Fer4_15"/>
    <property type="match status" value="1"/>
</dbReference>
<organism evidence="1 2">
    <name type="scientific">Humibacillus xanthopallidus</name>
    <dbReference type="NCBI Taxonomy" id="412689"/>
    <lineage>
        <taxon>Bacteria</taxon>
        <taxon>Bacillati</taxon>
        <taxon>Actinomycetota</taxon>
        <taxon>Actinomycetes</taxon>
        <taxon>Micrococcales</taxon>
        <taxon>Intrasporangiaceae</taxon>
        <taxon>Humibacillus</taxon>
    </lineage>
</organism>
<evidence type="ECO:0000313" key="1">
    <source>
        <dbReference type="EMBL" id="TQN44546.1"/>
    </source>
</evidence>
<dbReference type="Gene3D" id="3.30.70.20">
    <property type="match status" value="1"/>
</dbReference>
<comment type="caution">
    <text evidence="1">The sequence shown here is derived from an EMBL/GenBank/DDBJ whole genome shotgun (WGS) entry which is preliminary data.</text>
</comment>
<name>A0A543PKF1_9MICO</name>
<dbReference type="AlphaFoldDB" id="A0A543PKF1"/>